<gene>
    <name evidence="2" type="primary">jg26543</name>
    <name evidence="2" type="ORF">PAEG_LOCUS3369</name>
</gene>
<evidence type="ECO:0000256" key="1">
    <source>
        <dbReference type="SAM" id="Coils"/>
    </source>
</evidence>
<dbReference type="Proteomes" id="UP000838756">
    <property type="component" value="Unassembled WGS sequence"/>
</dbReference>
<protein>
    <submittedName>
        <fullName evidence="2">Jg26543 protein</fullName>
    </submittedName>
</protein>
<feature type="coiled-coil region" evidence="1">
    <location>
        <begin position="1"/>
        <end position="28"/>
    </location>
</feature>
<feature type="coiled-coil region" evidence="1">
    <location>
        <begin position="52"/>
        <end position="79"/>
    </location>
</feature>
<keyword evidence="3" id="KW-1185">Reference proteome</keyword>
<sequence>MKASKELCTQLNSERDENERELLEVIRNNSLKSELSALHLNYVDMVEERDKLQLLVNRFDECRAEYEEALSQITNLQRELCDAHNHITELEEAAAHNTTTLHTQSLYKELVDRAPQLVTAATDMPTVNTGLSNYY</sequence>
<keyword evidence="1" id="KW-0175">Coiled coil</keyword>
<dbReference type="AlphaFoldDB" id="A0A8S4QPS0"/>
<dbReference type="OrthoDB" id="7474798at2759"/>
<evidence type="ECO:0000313" key="2">
    <source>
        <dbReference type="EMBL" id="CAH2211557.1"/>
    </source>
</evidence>
<comment type="caution">
    <text evidence="2">The sequence shown here is derived from an EMBL/GenBank/DDBJ whole genome shotgun (WGS) entry which is preliminary data.</text>
</comment>
<dbReference type="EMBL" id="CAKXAJ010010759">
    <property type="protein sequence ID" value="CAH2211557.1"/>
    <property type="molecule type" value="Genomic_DNA"/>
</dbReference>
<evidence type="ECO:0000313" key="3">
    <source>
        <dbReference type="Proteomes" id="UP000838756"/>
    </source>
</evidence>
<name>A0A8S4QPS0_9NEOP</name>
<proteinExistence type="predicted"/>
<organism evidence="2 3">
    <name type="scientific">Pararge aegeria aegeria</name>
    <dbReference type="NCBI Taxonomy" id="348720"/>
    <lineage>
        <taxon>Eukaryota</taxon>
        <taxon>Metazoa</taxon>
        <taxon>Ecdysozoa</taxon>
        <taxon>Arthropoda</taxon>
        <taxon>Hexapoda</taxon>
        <taxon>Insecta</taxon>
        <taxon>Pterygota</taxon>
        <taxon>Neoptera</taxon>
        <taxon>Endopterygota</taxon>
        <taxon>Lepidoptera</taxon>
        <taxon>Glossata</taxon>
        <taxon>Ditrysia</taxon>
        <taxon>Papilionoidea</taxon>
        <taxon>Nymphalidae</taxon>
        <taxon>Satyrinae</taxon>
        <taxon>Satyrini</taxon>
        <taxon>Parargina</taxon>
        <taxon>Pararge</taxon>
    </lineage>
</organism>
<reference evidence="2" key="1">
    <citation type="submission" date="2022-03" db="EMBL/GenBank/DDBJ databases">
        <authorList>
            <person name="Lindestad O."/>
        </authorList>
    </citation>
    <scope>NUCLEOTIDE SEQUENCE</scope>
</reference>
<accession>A0A8S4QPS0</accession>